<feature type="compositionally biased region" description="Basic and acidic residues" evidence="1">
    <location>
        <begin position="58"/>
        <end position="67"/>
    </location>
</feature>
<evidence type="ECO:0000313" key="2">
    <source>
        <dbReference type="EMBL" id="KAG7283935.1"/>
    </source>
</evidence>
<feature type="region of interest" description="Disordered" evidence="1">
    <location>
        <begin position="1"/>
        <end position="32"/>
    </location>
</feature>
<dbReference type="AlphaFoldDB" id="A0AAD4HV53"/>
<sequence>MLTGSEESDDSDDSEDEDEAEAANPQPAQRRLRIRATDEIDIETLPAHIQAKIAALRDSIKSKRPPEATHSQRGTRRKRLEKWLKEEDTLLVLLRNLGFGYNQIADKILKWRGRNPLEKRVGHLQKERERKQKKKKARRQRDLLDTG</sequence>
<feature type="compositionally biased region" description="Acidic residues" evidence="1">
    <location>
        <begin position="1"/>
        <end position="21"/>
    </location>
</feature>
<comment type="caution">
    <text evidence="2">The sequence shown here is derived from an EMBL/GenBank/DDBJ whole genome shotgun (WGS) entry which is preliminary data.</text>
</comment>
<dbReference type="Proteomes" id="UP001197093">
    <property type="component" value="Unassembled WGS sequence"/>
</dbReference>
<reference evidence="2" key="1">
    <citation type="submission" date="2023-02" db="EMBL/GenBank/DDBJ databases">
        <authorList>
            <person name="Palmer J.M."/>
        </authorList>
    </citation>
    <scope>NUCLEOTIDE SEQUENCE</scope>
    <source>
        <strain evidence="2">FW57</strain>
    </source>
</reference>
<evidence type="ECO:0000313" key="3">
    <source>
        <dbReference type="Proteomes" id="UP001197093"/>
    </source>
</evidence>
<dbReference type="EMBL" id="JAHCVI010000006">
    <property type="protein sequence ID" value="KAG7283935.1"/>
    <property type="molecule type" value="Genomic_DNA"/>
</dbReference>
<accession>A0AAD4HV53</accession>
<feature type="region of interest" description="Disordered" evidence="1">
    <location>
        <begin position="56"/>
        <end position="79"/>
    </location>
</feature>
<organism evidence="2 3">
    <name type="scientific">Staphylotrichum longicolle</name>
    <dbReference type="NCBI Taxonomy" id="669026"/>
    <lineage>
        <taxon>Eukaryota</taxon>
        <taxon>Fungi</taxon>
        <taxon>Dikarya</taxon>
        <taxon>Ascomycota</taxon>
        <taxon>Pezizomycotina</taxon>
        <taxon>Sordariomycetes</taxon>
        <taxon>Sordariomycetidae</taxon>
        <taxon>Sordariales</taxon>
        <taxon>Chaetomiaceae</taxon>
        <taxon>Staphylotrichum</taxon>
    </lineage>
</organism>
<feature type="region of interest" description="Disordered" evidence="1">
    <location>
        <begin position="120"/>
        <end position="147"/>
    </location>
</feature>
<protein>
    <submittedName>
        <fullName evidence="2">Uncharacterized protein</fullName>
    </submittedName>
</protein>
<name>A0AAD4HV53_9PEZI</name>
<gene>
    <name evidence="2" type="ORF">NEMBOFW57_010293</name>
</gene>
<evidence type="ECO:0000256" key="1">
    <source>
        <dbReference type="SAM" id="MobiDB-lite"/>
    </source>
</evidence>
<proteinExistence type="predicted"/>
<feature type="compositionally biased region" description="Basic and acidic residues" evidence="1">
    <location>
        <begin position="120"/>
        <end position="130"/>
    </location>
</feature>
<keyword evidence="3" id="KW-1185">Reference proteome</keyword>